<dbReference type="PANTHER" id="PTHR21716:SF64">
    <property type="entry name" value="AI-2 TRANSPORT PROTEIN TQSA"/>
    <property type="match status" value="1"/>
</dbReference>
<keyword evidence="9" id="KW-1185">Reference proteome</keyword>
<evidence type="ECO:0000313" key="8">
    <source>
        <dbReference type="EMBL" id="PWI27483.1"/>
    </source>
</evidence>
<comment type="caution">
    <text evidence="8">The sequence shown here is derived from an EMBL/GenBank/DDBJ whole genome shotgun (WGS) entry which is preliminary data.</text>
</comment>
<feature type="transmembrane region" description="Helical" evidence="7">
    <location>
        <begin position="400"/>
        <end position="421"/>
    </location>
</feature>
<dbReference type="Pfam" id="PF01594">
    <property type="entry name" value="AI-2E_transport"/>
    <property type="match status" value="1"/>
</dbReference>
<accession>A0ABX5L856</accession>
<feature type="transmembrane region" description="Helical" evidence="7">
    <location>
        <begin position="204"/>
        <end position="232"/>
    </location>
</feature>
<comment type="subcellular location">
    <subcellularLocation>
        <location evidence="1">Membrane</location>
        <topology evidence="1">Multi-pass membrane protein</topology>
    </subcellularLocation>
</comment>
<evidence type="ECO:0000256" key="5">
    <source>
        <dbReference type="ARBA" id="ARBA00023136"/>
    </source>
</evidence>
<keyword evidence="5 7" id="KW-0472">Membrane</keyword>
<feature type="transmembrane region" description="Helical" evidence="7">
    <location>
        <begin position="338"/>
        <end position="360"/>
    </location>
</feature>
<dbReference type="RefSeq" id="WP_109303883.1">
    <property type="nucleotide sequence ID" value="NZ_QFWG01000008.1"/>
</dbReference>
<dbReference type="EMBL" id="QFWG01000008">
    <property type="protein sequence ID" value="PWI27483.1"/>
    <property type="molecule type" value="Genomic_DNA"/>
</dbReference>
<name>A0ABX5L856_9MICC</name>
<keyword evidence="3 7" id="KW-0812">Transmembrane</keyword>
<feature type="transmembrane region" description="Helical" evidence="7">
    <location>
        <begin position="282"/>
        <end position="304"/>
    </location>
</feature>
<feature type="transmembrane region" description="Helical" evidence="7">
    <location>
        <begin position="366"/>
        <end position="388"/>
    </location>
</feature>
<reference evidence="8 9" key="1">
    <citation type="submission" date="2018-05" db="EMBL/GenBank/DDBJ databases">
        <title>Draft Genome Sequence of Arthrobacter cumminsii IME1328, Isolated from a Patient Who Suffered from Foot Ulcers in China.</title>
        <authorList>
            <person name="Li M."/>
            <person name="Jiang Z."/>
            <person name="Sun Q."/>
            <person name="Tong Y."/>
        </authorList>
    </citation>
    <scope>NUCLEOTIDE SEQUENCE [LARGE SCALE GENOMIC DNA]</scope>
    <source>
        <strain evidence="8 9">IME1328</strain>
    </source>
</reference>
<keyword evidence="4 7" id="KW-1133">Transmembrane helix</keyword>
<feature type="compositionally biased region" description="Acidic residues" evidence="6">
    <location>
        <begin position="89"/>
        <end position="99"/>
    </location>
</feature>
<organism evidence="8 9">
    <name type="scientific">Pseudoglutamicibacter cumminsii</name>
    <dbReference type="NCBI Taxonomy" id="156979"/>
    <lineage>
        <taxon>Bacteria</taxon>
        <taxon>Bacillati</taxon>
        <taxon>Actinomycetota</taxon>
        <taxon>Actinomycetes</taxon>
        <taxon>Micrococcales</taxon>
        <taxon>Micrococcaceae</taxon>
        <taxon>Pseudoglutamicibacter</taxon>
    </lineage>
</organism>
<evidence type="ECO:0000256" key="2">
    <source>
        <dbReference type="ARBA" id="ARBA00009773"/>
    </source>
</evidence>
<evidence type="ECO:0000256" key="1">
    <source>
        <dbReference type="ARBA" id="ARBA00004141"/>
    </source>
</evidence>
<sequence length="515" mass="55999">MAERQEPSEEFTAESNDAVTGEIPIVPDTAVPDAAGPDATVPDAADPDAPAASSPEEDELTATASVATSSAESEPDADQPDAVVALDSDAPEDAAESSADEARSDADEEFTPARSIGVIPLDETGKPKDEFSASAGQARKWEETQQAGIPRFIKVTLGLAATCIILMFVRDLQDIIAPVFLGLNLMIVVYPVQKFLQRWVPPFVGAVVSLLLVLVILVLFVWLIVWSLLALIQLMPSYNDQFVEAWRWIQEIAVELNLDFSEITRSLQAIQPNDVMSLVAPLFSNVSSILALLTTLVIATLFLAMDSAGLHSRQQLLRITKPRAFIITNDFAQGVRRYWLVTTVFGLIVAIADVGALWLLGIPLVWVWGILSFITNYIPNVGFFIGLIPPALLAFLEKGWGSAVAVIVAYSVLNFVIQSIIQPKFAGESVGVTPTVSFLSLLFWVWVLGPLGALLALPATLLLKSFLIDSDPNARWLNTFIAVPADSALPEDERPMPMSERKARAWRERKAILRG</sequence>
<comment type="similarity">
    <text evidence="2">Belongs to the autoinducer-2 exporter (AI-2E) (TC 2.A.86) family.</text>
</comment>
<dbReference type="PANTHER" id="PTHR21716">
    <property type="entry name" value="TRANSMEMBRANE PROTEIN"/>
    <property type="match status" value="1"/>
</dbReference>
<feature type="transmembrane region" description="Helical" evidence="7">
    <location>
        <begin position="175"/>
        <end position="192"/>
    </location>
</feature>
<evidence type="ECO:0000256" key="6">
    <source>
        <dbReference type="SAM" id="MobiDB-lite"/>
    </source>
</evidence>
<feature type="compositionally biased region" description="Low complexity" evidence="6">
    <location>
        <begin position="61"/>
        <end position="72"/>
    </location>
</feature>
<dbReference type="Proteomes" id="UP000245514">
    <property type="component" value="Unassembled WGS sequence"/>
</dbReference>
<evidence type="ECO:0000313" key="9">
    <source>
        <dbReference type="Proteomes" id="UP000245514"/>
    </source>
</evidence>
<feature type="transmembrane region" description="Helical" evidence="7">
    <location>
        <begin position="441"/>
        <end position="463"/>
    </location>
</feature>
<dbReference type="InterPro" id="IPR002549">
    <property type="entry name" value="AI-2E-like"/>
</dbReference>
<proteinExistence type="inferred from homology"/>
<feature type="compositionally biased region" description="Low complexity" evidence="6">
    <location>
        <begin position="27"/>
        <end position="54"/>
    </location>
</feature>
<protein>
    <submittedName>
        <fullName evidence="8">AI-2E family transporter</fullName>
    </submittedName>
</protein>
<gene>
    <name evidence="8" type="ORF">CAY35_06710</name>
</gene>
<feature type="transmembrane region" description="Helical" evidence="7">
    <location>
        <begin position="152"/>
        <end position="169"/>
    </location>
</feature>
<evidence type="ECO:0000256" key="4">
    <source>
        <dbReference type="ARBA" id="ARBA00022989"/>
    </source>
</evidence>
<evidence type="ECO:0000256" key="3">
    <source>
        <dbReference type="ARBA" id="ARBA00022692"/>
    </source>
</evidence>
<evidence type="ECO:0000256" key="7">
    <source>
        <dbReference type="SAM" id="Phobius"/>
    </source>
</evidence>
<feature type="region of interest" description="Disordered" evidence="6">
    <location>
        <begin position="1"/>
        <end position="137"/>
    </location>
</feature>